<evidence type="ECO:0000256" key="2">
    <source>
        <dbReference type="ARBA" id="ARBA00022448"/>
    </source>
</evidence>
<dbReference type="InterPro" id="IPR027417">
    <property type="entry name" value="P-loop_NTPase"/>
</dbReference>
<keyword evidence="2" id="KW-0813">Transport</keyword>
<reference evidence="6" key="1">
    <citation type="submission" date="2022-01" db="EMBL/GenBank/DDBJ databases">
        <title>Microbacterium eymi and Microbacterium rhizovicinus sp. nov., isolated from the rhizospheric soil of Elymus tsukushiensis, a plant native to the Dokdo Islands, Republic of Korea.</title>
        <authorList>
            <person name="Hwang Y.J."/>
        </authorList>
    </citation>
    <scope>NUCLEOTIDE SEQUENCE</scope>
    <source>
        <strain evidence="6">KUDC0405</strain>
    </source>
</reference>
<dbReference type="EMBL" id="CP091139">
    <property type="protein sequence ID" value="UUT34697.1"/>
    <property type="molecule type" value="Genomic_DNA"/>
</dbReference>
<comment type="similarity">
    <text evidence="1">Belongs to the ABC transporter superfamily.</text>
</comment>
<dbReference type="Proteomes" id="UP001054811">
    <property type="component" value="Chromosome"/>
</dbReference>
<organism evidence="6 7">
    <name type="scientific">Microbacterium elymi</name>
    <dbReference type="NCBI Taxonomy" id="2909587"/>
    <lineage>
        <taxon>Bacteria</taxon>
        <taxon>Bacillati</taxon>
        <taxon>Actinomycetota</taxon>
        <taxon>Actinomycetes</taxon>
        <taxon>Micrococcales</taxon>
        <taxon>Microbacteriaceae</taxon>
        <taxon>Microbacterium</taxon>
    </lineage>
</organism>
<dbReference type="GO" id="GO:0005524">
    <property type="term" value="F:ATP binding"/>
    <property type="evidence" value="ECO:0007669"/>
    <property type="project" value="UniProtKB-KW"/>
</dbReference>
<feature type="domain" description="Oligopeptide/dipeptide ABC transporter C-terminal" evidence="5">
    <location>
        <begin position="60"/>
        <end position="91"/>
    </location>
</feature>
<dbReference type="PANTHER" id="PTHR43776">
    <property type="entry name" value="TRANSPORT ATP-BINDING PROTEIN"/>
    <property type="match status" value="1"/>
</dbReference>
<dbReference type="SUPFAM" id="SSF52540">
    <property type="entry name" value="P-loop containing nucleoside triphosphate hydrolases"/>
    <property type="match status" value="1"/>
</dbReference>
<sequence>MLICDEPVSALDVSVQAQVLNLLERVRGSHELSLLFISHDLSVVRNVSDRVAVMYLGKIVEIGPTDDIYASPAHPYTRALLDSVPTPDPDAVQAACHCPRGTALAGESAERMPLPHALPARAAALRRA</sequence>
<evidence type="ECO:0000256" key="4">
    <source>
        <dbReference type="ARBA" id="ARBA00022840"/>
    </source>
</evidence>
<dbReference type="Gene3D" id="3.40.50.300">
    <property type="entry name" value="P-loop containing nucleotide triphosphate hydrolases"/>
    <property type="match status" value="1"/>
</dbReference>
<evidence type="ECO:0000313" key="7">
    <source>
        <dbReference type="Proteomes" id="UP001054811"/>
    </source>
</evidence>
<accession>A0ABY5NHR2</accession>
<dbReference type="RefSeq" id="WP_259611223.1">
    <property type="nucleotide sequence ID" value="NZ_CP091139.2"/>
</dbReference>
<dbReference type="PANTHER" id="PTHR43776:SF7">
    <property type="entry name" value="D,D-DIPEPTIDE TRANSPORT ATP-BINDING PROTEIN DDPF-RELATED"/>
    <property type="match status" value="1"/>
</dbReference>
<keyword evidence="4 6" id="KW-0067">ATP-binding</keyword>
<evidence type="ECO:0000313" key="6">
    <source>
        <dbReference type="EMBL" id="UUT34697.1"/>
    </source>
</evidence>
<dbReference type="InterPro" id="IPR013563">
    <property type="entry name" value="Oligopep_ABC_C"/>
</dbReference>
<evidence type="ECO:0000259" key="5">
    <source>
        <dbReference type="Pfam" id="PF08352"/>
    </source>
</evidence>
<keyword evidence="7" id="KW-1185">Reference proteome</keyword>
<name>A0ABY5NHR2_9MICO</name>
<evidence type="ECO:0000256" key="1">
    <source>
        <dbReference type="ARBA" id="ARBA00005417"/>
    </source>
</evidence>
<dbReference type="InterPro" id="IPR050319">
    <property type="entry name" value="ABC_transp_ATP-bind"/>
</dbReference>
<proteinExistence type="inferred from homology"/>
<gene>
    <name evidence="6" type="ORF">L2X98_29945</name>
</gene>
<protein>
    <submittedName>
        <fullName evidence="6">ABC transporter ATP-binding protein</fullName>
    </submittedName>
</protein>
<keyword evidence="3" id="KW-0547">Nucleotide-binding</keyword>
<evidence type="ECO:0000256" key="3">
    <source>
        <dbReference type="ARBA" id="ARBA00022741"/>
    </source>
</evidence>
<dbReference type="Pfam" id="PF08352">
    <property type="entry name" value="oligo_HPY"/>
    <property type="match status" value="1"/>
</dbReference>